<comment type="caution">
    <text evidence="1">The sequence shown here is derived from an EMBL/GenBank/DDBJ whole genome shotgun (WGS) entry which is preliminary data.</text>
</comment>
<name>A0ABS8IIY7_9NOSO</name>
<evidence type="ECO:0000313" key="2">
    <source>
        <dbReference type="Proteomes" id="UP001199525"/>
    </source>
</evidence>
<keyword evidence="2" id="KW-1185">Reference proteome</keyword>
<reference evidence="1 2" key="1">
    <citation type="journal article" date="2021" name="Microorganisms">
        <title>Genome Evolution of Filamentous Cyanobacterium Nostoc Species: From Facultative Symbiosis to Free Living.</title>
        <authorList>
            <person name="Huo D."/>
            <person name="Li H."/>
            <person name="Cai F."/>
            <person name="Guo X."/>
            <person name="Qiao Z."/>
            <person name="Wang W."/>
            <person name="Yu G."/>
            <person name="Li R."/>
        </authorList>
    </citation>
    <scope>NUCLEOTIDE SEQUENCE [LARGE SCALE GENOMIC DNA]</scope>
    <source>
        <strain evidence="1 2">CHAB 5714</strain>
    </source>
</reference>
<evidence type="ECO:0000313" key="1">
    <source>
        <dbReference type="EMBL" id="MCC5603781.1"/>
    </source>
</evidence>
<dbReference type="Proteomes" id="UP001199525">
    <property type="component" value="Unassembled WGS sequence"/>
</dbReference>
<sequence length="76" mass="8722">MTDLDKAKYAAEMFASYEFQGITVWMVEETRTNYMVFGHTESPVDLDLLGRTSKQKYFVNVVGGIGKRYTAFKLLI</sequence>
<proteinExistence type="predicted"/>
<accession>A0ABS8IIY7</accession>
<dbReference type="EMBL" id="JAIVFQ010000092">
    <property type="protein sequence ID" value="MCC5603781.1"/>
    <property type="molecule type" value="Genomic_DNA"/>
</dbReference>
<organism evidence="1 2">
    <name type="scientific">Nostoc favosum CHAB5714</name>
    <dbReference type="NCBI Taxonomy" id="2780399"/>
    <lineage>
        <taxon>Bacteria</taxon>
        <taxon>Bacillati</taxon>
        <taxon>Cyanobacteriota</taxon>
        <taxon>Cyanophyceae</taxon>
        <taxon>Nostocales</taxon>
        <taxon>Nostocaceae</taxon>
        <taxon>Nostoc</taxon>
        <taxon>Nostoc favosum</taxon>
    </lineage>
</organism>
<dbReference type="RefSeq" id="WP_229489561.1">
    <property type="nucleotide sequence ID" value="NZ_JAIVFQ010000092.1"/>
</dbReference>
<gene>
    <name evidence="1" type="ORF">LC586_32575</name>
</gene>
<protein>
    <submittedName>
        <fullName evidence="1">Uncharacterized protein</fullName>
    </submittedName>
</protein>